<sequence length="272" mass="30765">MEDKQFDVLYKQSQDVGKNDSDYIGKFNFLKQASKYRPQADEAKPLARHIGKVYFIFKLELIYTAALVLGMMQNIEKAVVIEEVIFSFGGITALVLIFASLSLVYVARQHDNLILGVVACLFLCMVIATELFTVIFLMDNSDIIFECLILTITVFGVSAIYGLVTKRDITGWGPALFTALISSIVALVLNLFFQNSLVQNVIMFADIIIFTLYTMYDNQMLKFNFLSKYRDDIPDTNTSWWLLALDGSIDLYADFINLFLDILSLFGSSDDD</sequence>
<feature type="transmembrane region" description="Helical" evidence="6">
    <location>
        <begin position="171"/>
        <end position="191"/>
    </location>
</feature>
<feature type="transmembrane region" description="Helical" evidence="6">
    <location>
        <begin position="53"/>
        <end position="72"/>
    </location>
</feature>
<dbReference type="GO" id="GO:0016020">
    <property type="term" value="C:membrane"/>
    <property type="evidence" value="ECO:0007669"/>
    <property type="project" value="UniProtKB-SubCell"/>
</dbReference>
<evidence type="ECO:0000313" key="7">
    <source>
        <dbReference type="EMBL" id="MQS53546.1"/>
    </source>
</evidence>
<keyword evidence="5 6" id="KW-0472">Membrane</keyword>
<evidence type="ECO:0000256" key="4">
    <source>
        <dbReference type="ARBA" id="ARBA00022989"/>
    </source>
</evidence>
<evidence type="ECO:0000256" key="5">
    <source>
        <dbReference type="ARBA" id="ARBA00023136"/>
    </source>
</evidence>
<feature type="transmembrane region" description="Helical" evidence="6">
    <location>
        <begin position="84"/>
        <end position="106"/>
    </location>
</feature>
<name>A0A5P0ZKA2_9LACO</name>
<dbReference type="RefSeq" id="WP_153383992.1">
    <property type="nucleotide sequence ID" value="NZ_VDFM01000022.1"/>
</dbReference>
<evidence type="ECO:0000256" key="3">
    <source>
        <dbReference type="ARBA" id="ARBA00022692"/>
    </source>
</evidence>
<gene>
    <name evidence="7" type="ORF">FHL02_10985</name>
</gene>
<evidence type="ECO:0000256" key="2">
    <source>
        <dbReference type="ARBA" id="ARBA00010350"/>
    </source>
</evidence>
<keyword evidence="3 6" id="KW-0812">Transmembrane</keyword>
<dbReference type="OrthoDB" id="9793828at2"/>
<dbReference type="Pfam" id="PF01027">
    <property type="entry name" value="Bax1-I"/>
    <property type="match status" value="1"/>
</dbReference>
<dbReference type="CDD" id="cd10432">
    <property type="entry name" value="BI-1-like_bacterial"/>
    <property type="match status" value="1"/>
</dbReference>
<evidence type="ECO:0000256" key="6">
    <source>
        <dbReference type="RuleBase" id="RU004379"/>
    </source>
</evidence>
<feature type="transmembrane region" description="Helical" evidence="6">
    <location>
        <begin position="113"/>
        <end position="137"/>
    </location>
</feature>
<dbReference type="InterPro" id="IPR006214">
    <property type="entry name" value="Bax_inhibitor_1-related"/>
</dbReference>
<dbReference type="PANTHER" id="PTHR23291">
    <property type="entry name" value="BAX INHIBITOR-RELATED"/>
    <property type="match status" value="1"/>
</dbReference>
<keyword evidence="4 6" id="KW-1133">Transmembrane helix</keyword>
<accession>A0A5P0ZKA2</accession>
<comment type="similarity">
    <text evidence="2 6">Belongs to the BI1 family.</text>
</comment>
<dbReference type="Proteomes" id="UP000380386">
    <property type="component" value="Unassembled WGS sequence"/>
</dbReference>
<evidence type="ECO:0000256" key="1">
    <source>
        <dbReference type="ARBA" id="ARBA00004141"/>
    </source>
</evidence>
<dbReference type="EMBL" id="VDFM01000022">
    <property type="protein sequence ID" value="MQS53546.1"/>
    <property type="molecule type" value="Genomic_DNA"/>
</dbReference>
<proteinExistence type="inferred from homology"/>
<comment type="subcellular location">
    <subcellularLocation>
        <location evidence="1">Membrane</location>
        <topology evidence="1">Multi-pass membrane protein</topology>
    </subcellularLocation>
</comment>
<reference evidence="7 8" key="1">
    <citation type="journal article" date="2019" name="Syst. Appl. Microbiol.">
        <title>Polyphasic characterization of two novel Lactobacillus spp. isolated from blown salami packages: Description of Lactobacillus halodurans sp. nov. and Lactobacillus salsicarnum sp. nov.</title>
        <authorList>
            <person name="Schuster J.A."/>
            <person name="Klingl A."/>
            <person name="Vogel R.F."/>
            <person name="Ehrmann M.A."/>
        </authorList>
    </citation>
    <scope>NUCLEOTIDE SEQUENCE [LARGE SCALE GENOMIC DNA]</scope>
    <source>
        <strain evidence="7 8">TMW 1.2118</strain>
    </source>
</reference>
<protein>
    <recommendedName>
        <fullName evidence="9">Bax inhibitor-1/YccA family protein</fullName>
    </recommendedName>
</protein>
<feature type="transmembrane region" description="Helical" evidence="6">
    <location>
        <begin position="143"/>
        <end position="164"/>
    </location>
</feature>
<feature type="transmembrane region" description="Helical" evidence="6">
    <location>
        <begin position="197"/>
        <end position="216"/>
    </location>
</feature>
<evidence type="ECO:0008006" key="9">
    <source>
        <dbReference type="Google" id="ProtNLM"/>
    </source>
</evidence>
<evidence type="ECO:0000313" key="8">
    <source>
        <dbReference type="Proteomes" id="UP000380386"/>
    </source>
</evidence>
<organism evidence="7 8">
    <name type="scientific">Companilactobacillus mishanensis</name>
    <dbReference type="NCBI Taxonomy" id="2486008"/>
    <lineage>
        <taxon>Bacteria</taxon>
        <taxon>Bacillati</taxon>
        <taxon>Bacillota</taxon>
        <taxon>Bacilli</taxon>
        <taxon>Lactobacillales</taxon>
        <taxon>Lactobacillaceae</taxon>
        <taxon>Companilactobacillus</taxon>
    </lineage>
</organism>
<dbReference type="AlphaFoldDB" id="A0A5P0ZKA2"/>
<dbReference type="PANTHER" id="PTHR23291:SF50">
    <property type="entry name" value="PROTEIN LIFEGUARD 4"/>
    <property type="match status" value="1"/>
</dbReference>
<comment type="caution">
    <text evidence="7">The sequence shown here is derived from an EMBL/GenBank/DDBJ whole genome shotgun (WGS) entry which is preliminary data.</text>
</comment>